<dbReference type="InterPro" id="IPR005119">
    <property type="entry name" value="LysR_subst-bd"/>
</dbReference>
<accession>C6HZJ4</accession>
<dbReference type="InterPro" id="IPR036390">
    <property type="entry name" value="WH_DNA-bd_sf"/>
</dbReference>
<dbReference type="PRINTS" id="PR00039">
    <property type="entry name" value="HTHLYSR"/>
</dbReference>
<dbReference type="GO" id="GO:0000976">
    <property type="term" value="F:transcription cis-regulatory region binding"/>
    <property type="evidence" value="ECO:0007669"/>
    <property type="project" value="TreeGrafter"/>
</dbReference>
<evidence type="ECO:0000259" key="5">
    <source>
        <dbReference type="PROSITE" id="PS50931"/>
    </source>
</evidence>
<sequence length="312" mass="35019">MTLSQIQTFLVVSDSLNFTKAARSLSVTQPAVSTQIQLLERELGVSLFNRIGRRVYLSQAGFLFRDLALEIIARVNRSETLLHSFTPMTKTDPLRIGTGFGVPPNREKFLQHYLHGTFQKRIPVKSFHTHEATLISELEGGHADIVMFYRLTEDPSPFSAPSRFREVTVDSAKTLVLGSPGLPKDRWHRDIRILENFPVLLPPQESLIRRPIEERLAKLGLKTKLGIDTGDVELLRKALLSGFGVGIFPNSIFRKEIESGELIGLSIEDVSFDCTLSAYSLDDTDSLHLTTKQVALQILASHWSESPLKEKK</sequence>
<evidence type="ECO:0000256" key="1">
    <source>
        <dbReference type="ARBA" id="ARBA00009437"/>
    </source>
</evidence>
<comment type="similarity">
    <text evidence="1">Belongs to the LysR transcriptional regulatory family.</text>
</comment>
<reference evidence="6 7" key="1">
    <citation type="journal article" date="2009" name="Appl. Environ. Microbiol.">
        <title>Community genomic and proteomic analyses of chemoautotrophic iron-oxidizing "Leptospirillum rubarum" (Group II) and "Leptospirillum ferrodiazotrophum" (Group III) bacteria in acid mine drainage biofilms.</title>
        <authorList>
            <person name="Goltsman D.S."/>
            <person name="Denef V.J."/>
            <person name="Singer S.W."/>
            <person name="VerBerkmoes N.C."/>
            <person name="Lefsrud M."/>
            <person name="Mueller R.S."/>
            <person name="Dick G.J."/>
            <person name="Sun C.L."/>
            <person name="Wheeler K.E."/>
            <person name="Zemla A."/>
            <person name="Baker B.J."/>
            <person name="Hauser L."/>
            <person name="Land M."/>
            <person name="Shah M.B."/>
            <person name="Thelen M.P."/>
            <person name="Hettich R.L."/>
            <person name="Banfield J.F."/>
        </authorList>
    </citation>
    <scope>NUCLEOTIDE SEQUENCE [LARGE SCALE GENOMIC DNA]</scope>
</reference>
<dbReference type="PANTHER" id="PTHR30126:SF40">
    <property type="entry name" value="HTH-TYPE TRANSCRIPTIONAL REGULATOR GLTR"/>
    <property type="match status" value="1"/>
</dbReference>
<dbReference type="GO" id="GO:0003700">
    <property type="term" value="F:DNA-binding transcription factor activity"/>
    <property type="evidence" value="ECO:0007669"/>
    <property type="project" value="InterPro"/>
</dbReference>
<dbReference type="SUPFAM" id="SSF53850">
    <property type="entry name" value="Periplasmic binding protein-like II"/>
    <property type="match status" value="1"/>
</dbReference>
<dbReference type="Gene3D" id="1.10.10.10">
    <property type="entry name" value="Winged helix-like DNA-binding domain superfamily/Winged helix DNA-binding domain"/>
    <property type="match status" value="1"/>
</dbReference>
<feature type="domain" description="HTH lysR-type" evidence="5">
    <location>
        <begin position="1"/>
        <end position="58"/>
    </location>
</feature>
<proteinExistence type="inferred from homology"/>
<dbReference type="AlphaFoldDB" id="C6HZJ4"/>
<protein>
    <submittedName>
        <fullName evidence="6">Transcriptional regulator, LysR family</fullName>
    </submittedName>
</protein>
<dbReference type="FunFam" id="1.10.10.10:FF:000001">
    <property type="entry name" value="LysR family transcriptional regulator"/>
    <property type="match status" value="1"/>
</dbReference>
<gene>
    <name evidence="6" type="ORF">UBAL3_95320053</name>
</gene>
<evidence type="ECO:0000256" key="2">
    <source>
        <dbReference type="ARBA" id="ARBA00023015"/>
    </source>
</evidence>
<dbReference type="Gene3D" id="3.40.190.10">
    <property type="entry name" value="Periplasmic binding protein-like II"/>
    <property type="match status" value="2"/>
</dbReference>
<evidence type="ECO:0000313" key="6">
    <source>
        <dbReference type="EMBL" id="EES52016.1"/>
    </source>
</evidence>
<dbReference type="Pfam" id="PF03466">
    <property type="entry name" value="LysR_substrate"/>
    <property type="match status" value="1"/>
</dbReference>
<keyword evidence="3" id="KW-0238">DNA-binding</keyword>
<dbReference type="SUPFAM" id="SSF46785">
    <property type="entry name" value="Winged helix' DNA-binding domain"/>
    <property type="match status" value="1"/>
</dbReference>
<evidence type="ECO:0000256" key="4">
    <source>
        <dbReference type="ARBA" id="ARBA00023163"/>
    </source>
</evidence>
<dbReference type="Proteomes" id="UP000009374">
    <property type="component" value="Unassembled WGS sequence"/>
</dbReference>
<dbReference type="InterPro" id="IPR000847">
    <property type="entry name" value="LysR_HTH_N"/>
</dbReference>
<dbReference type="EMBL" id="GG693882">
    <property type="protein sequence ID" value="EES52016.1"/>
    <property type="molecule type" value="Genomic_DNA"/>
</dbReference>
<evidence type="ECO:0000256" key="3">
    <source>
        <dbReference type="ARBA" id="ARBA00023125"/>
    </source>
</evidence>
<keyword evidence="7" id="KW-1185">Reference proteome</keyword>
<name>C6HZJ4_9BACT</name>
<dbReference type="PANTHER" id="PTHR30126">
    <property type="entry name" value="HTH-TYPE TRANSCRIPTIONAL REGULATOR"/>
    <property type="match status" value="1"/>
</dbReference>
<organism evidence="6 7">
    <name type="scientific">Leptospirillum ferrodiazotrophum</name>
    <dbReference type="NCBI Taxonomy" id="412449"/>
    <lineage>
        <taxon>Bacteria</taxon>
        <taxon>Pseudomonadati</taxon>
        <taxon>Nitrospirota</taxon>
        <taxon>Nitrospiria</taxon>
        <taxon>Nitrospirales</taxon>
        <taxon>Nitrospiraceae</taxon>
        <taxon>Leptospirillum</taxon>
    </lineage>
</organism>
<keyword evidence="4" id="KW-0804">Transcription</keyword>
<keyword evidence="2" id="KW-0805">Transcription regulation</keyword>
<evidence type="ECO:0000313" key="7">
    <source>
        <dbReference type="Proteomes" id="UP000009374"/>
    </source>
</evidence>
<dbReference type="PROSITE" id="PS50931">
    <property type="entry name" value="HTH_LYSR"/>
    <property type="match status" value="1"/>
</dbReference>
<dbReference type="InterPro" id="IPR036388">
    <property type="entry name" value="WH-like_DNA-bd_sf"/>
</dbReference>
<dbReference type="Pfam" id="PF00126">
    <property type="entry name" value="HTH_1"/>
    <property type="match status" value="1"/>
</dbReference>